<reference evidence="2 3" key="1">
    <citation type="submission" date="2015-03" db="EMBL/GenBank/DDBJ databases">
        <authorList>
            <person name="Morales-Cruz A."/>
            <person name="Amrine K.C."/>
            <person name="Cantu D."/>
        </authorList>
    </citation>
    <scope>NUCLEOTIDE SEQUENCE [LARGE SCALE GENOMIC DNA]</scope>
    <source>
        <strain evidence="2">DS831</strain>
    </source>
</reference>
<dbReference type="AlphaFoldDB" id="A0A0G2E3L5"/>
<evidence type="ECO:0000313" key="2">
    <source>
        <dbReference type="EMBL" id="KKY17667.1"/>
    </source>
</evidence>
<organism evidence="2 3">
    <name type="scientific">Diplodia seriata</name>
    <dbReference type="NCBI Taxonomy" id="420778"/>
    <lineage>
        <taxon>Eukaryota</taxon>
        <taxon>Fungi</taxon>
        <taxon>Dikarya</taxon>
        <taxon>Ascomycota</taxon>
        <taxon>Pezizomycotina</taxon>
        <taxon>Dothideomycetes</taxon>
        <taxon>Dothideomycetes incertae sedis</taxon>
        <taxon>Botryosphaeriales</taxon>
        <taxon>Botryosphaeriaceae</taxon>
        <taxon>Diplodia</taxon>
    </lineage>
</organism>
<sequence>MQKLRWKRSYGGRNYTVVDSGIGSSTSSAPLPNRPLHSGLGGSSERTPAASNVDSRAGRTADAKFDDEVLAPRGITIDQHAADIFKPWSHFNTPQPPTDGLSDFYRSVHGLGETTIWLEGNADFVETVLQEYETMGYLKKNEAEHAAYAIEALLKREPRSKALGNNRPWKPERKIEFSTKLEPL</sequence>
<evidence type="ECO:0000256" key="1">
    <source>
        <dbReference type="SAM" id="MobiDB-lite"/>
    </source>
</evidence>
<feature type="compositionally biased region" description="Polar residues" evidence="1">
    <location>
        <begin position="44"/>
        <end position="54"/>
    </location>
</feature>
<proteinExistence type="predicted"/>
<name>A0A0G2E3L5_9PEZI</name>
<protein>
    <submittedName>
        <fullName evidence="2">Uncharacterized protein</fullName>
    </submittedName>
</protein>
<dbReference type="EMBL" id="LAQI01000145">
    <property type="protein sequence ID" value="KKY17667.1"/>
    <property type="molecule type" value="Genomic_DNA"/>
</dbReference>
<comment type="caution">
    <text evidence="2">The sequence shown here is derived from an EMBL/GenBank/DDBJ whole genome shotgun (WGS) entry which is preliminary data.</text>
</comment>
<feature type="region of interest" description="Disordered" evidence="1">
    <location>
        <begin position="14"/>
        <end position="59"/>
    </location>
</feature>
<gene>
    <name evidence="2" type="ORF">UCDDS831_g06258</name>
</gene>
<dbReference type="Proteomes" id="UP000034182">
    <property type="component" value="Unassembled WGS sequence"/>
</dbReference>
<reference evidence="2 3" key="2">
    <citation type="submission" date="2015-05" db="EMBL/GenBank/DDBJ databases">
        <title>Distinctive expansion of gene families associated with plant cell wall degradation and secondary metabolism in the genomes of grapevine trunk pathogens.</title>
        <authorList>
            <person name="Lawrence D.P."/>
            <person name="Travadon R."/>
            <person name="Rolshausen P.E."/>
            <person name="Baumgartner K."/>
        </authorList>
    </citation>
    <scope>NUCLEOTIDE SEQUENCE [LARGE SCALE GENOMIC DNA]</scope>
    <source>
        <strain evidence="2">DS831</strain>
    </source>
</reference>
<accession>A0A0G2E3L5</accession>
<evidence type="ECO:0000313" key="3">
    <source>
        <dbReference type="Proteomes" id="UP000034182"/>
    </source>
</evidence>